<organism evidence="9 10">
    <name type="scientific">Desulfoprunum benzoelyticum</name>
    <dbReference type="NCBI Taxonomy" id="1506996"/>
    <lineage>
        <taxon>Bacteria</taxon>
        <taxon>Pseudomonadati</taxon>
        <taxon>Thermodesulfobacteriota</taxon>
        <taxon>Desulfobulbia</taxon>
        <taxon>Desulfobulbales</taxon>
        <taxon>Desulfobulbaceae</taxon>
        <taxon>Desulfoprunum</taxon>
    </lineage>
</organism>
<dbReference type="Gene3D" id="2.102.10.10">
    <property type="entry name" value="Rieske [2Fe-2S] iron-sulphur domain"/>
    <property type="match status" value="1"/>
</dbReference>
<keyword evidence="4" id="KW-0411">Iron-sulfur</keyword>
<evidence type="ECO:0000256" key="1">
    <source>
        <dbReference type="ARBA" id="ARBA00022714"/>
    </source>
</evidence>
<feature type="transmembrane region" description="Helical" evidence="7">
    <location>
        <begin position="12"/>
        <end position="31"/>
    </location>
</feature>
<accession>A0A840V551</accession>
<evidence type="ECO:0000256" key="6">
    <source>
        <dbReference type="ARBA" id="ARBA00034078"/>
    </source>
</evidence>
<evidence type="ECO:0000256" key="4">
    <source>
        <dbReference type="ARBA" id="ARBA00023014"/>
    </source>
</evidence>
<gene>
    <name evidence="9" type="ORF">HNQ81_002610</name>
</gene>
<evidence type="ECO:0000313" key="9">
    <source>
        <dbReference type="EMBL" id="MBB5348869.1"/>
    </source>
</evidence>
<dbReference type="EMBL" id="JACHEO010000016">
    <property type="protein sequence ID" value="MBB5348869.1"/>
    <property type="molecule type" value="Genomic_DNA"/>
</dbReference>
<dbReference type="GO" id="GO:0046872">
    <property type="term" value="F:metal ion binding"/>
    <property type="evidence" value="ECO:0007669"/>
    <property type="project" value="UniProtKB-KW"/>
</dbReference>
<dbReference type="Proteomes" id="UP000539642">
    <property type="component" value="Unassembled WGS sequence"/>
</dbReference>
<protein>
    <submittedName>
        <fullName evidence="9">Rieske Fe-S protein</fullName>
    </submittedName>
</protein>
<evidence type="ECO:0000313" key="10">
    <source>
        <dbReference type="Proteomes" id="UP000539642"/>
    </source>
</evidence>
<dbReference type="PROSITE" id="PS51296">
    <property type="entry name" value="RIESKE"/>
    <property type="match status" value="1"/>
</dbReference>
<comment type="cofactor">
    <cofactor evidence="6">
        <name>[2Fe-2S] cluster</name>
        <dbReference type="ChEBI" id="CHEBI:190135"/>
    </cofactor>
</comment>
<keyword evidence="1" id="KW-0001">2Fe-2S</keyword>
<dbReference type="InterPro" id="IPR036922">
    <property type="entry name" value="Rieske_2Fe-2S_sf"/>
</dbReference>
<dbReference type="AlphaFoldDB" id="A0A840V551"/>
<feature type="domain" description="Rieske" evidence="8">
    <location>
        <begin position="42"/>
        <end position="132"/>
    </location>
</feature>
<name>A0A840V551_9BACT</name>
<keyword evidence="7" id="KW-1133">Transmembrane helix</keyword>
<evidence type="ECO:0000256" key="2">
    <source>
        <dbReference type="ARBA" id="ARBA00022723"/>
    </source>
</evidence>
<evidence type="ECO:0000256" key="3">
    <source>
        <dbReference type="ARBA" id="ARBA00023004"/>
    </source>
</evidence>
<evidence type="ECO:0000256" key="5">
    <source>
        <dbReference type="ARBA" id="ARBA00023157"/>
    </source>
</evidence>
<dbReference type="InterPro" id="IPR014349">
    <property type="entry name" value="Rieske_Fe-S_prot"/>
</dbReference>
<dbReference type="GO" id="GO:0051537">
    <property type="term" value="F:2 iron, 2 sulfur cluster binding"/>
    <property type="evidence" value="ECO:0007669"/>
    <property type="project" value="UniProtKB-KW"/>
</dbReference>
<dbReference type="GO" id="GO:0016020">
    <property type="term" value="C:membrane"/>
    <property type="evidence" value="ECO:0007669"/>
    <property type="project" value="InterPro"/>
</dbReference>
<evidence type="ECO:0000256" key="7">
    <source>
        <dbReference type="SAM" id="Phobius"/>
    </source>
</evidence>
<proteinExistence type="predicted"/>
<dbReference type="PRINTS" id="PR00162">
    <property type="entry name" value="RIESKE"/>
</dbReference>
<keyword evidence="2" id="KW-0479">Metal-binding</keyword>
<comment type="caution">
    <text evidence="9">The sequence shown here is derived from an EMBL/GenBank/DDBJ whole genome shotgun (WGS) entry which is preliminary data.</text>
</comment>
<keyword evidence="7" id="KW-0812">Transmembrane</keyword>
<keyword evidence="5" id="KW-1015">Disulfide bond</keyword>
<keyword evidence="3" id="KW-0408">Iron</keyword>
<evidence type="ECO:0000259" key="8">
    <source>
        <dbReference type="PROSITE" id="PS51296"/>
    </source>
</evidence>
<dbReference type="Pfam" id="PF00355">
    <property type="entry name" value="Rieske"/>
    <property type="match status" value="1"/>
</dbReference>
<dbReference type="CDD" id="cd03467">
    <property type="entry name" value="Rieske"/>
    <property type="match status" value="1"/>
</dbReference>
<keyword evidence="10" id="KW-1185">Reference proteome</keyword>
<dbReference type="PANTHER" id="PTHR10134">
    <property type="entry name" value="CYTOCHROME B-C1 COMPLEX SUBUNIT RIESKE, MITOCHONDRIAL"/>
    <property type="match status" value="1"/>
</dbReference>
<dbReference type="InterPro" id="IPR005805">
    <property type="entry name" value="Rieske_Fe-S_prot_C"/>
</dbReference>
<dbReference type="SUPFAM" id="SSF50022">
    <property type="entry name" value="ISP domain"/>
    <property type="match status" value="1"/>
</dbReference>
<sequence>MRRPAKKSRKTLVTRRIFLGIGILSLLYPLYRFIGFRLPRKPQRIEVAKQILPGQFRLFPNFILFAREDRVWAVSRKCTHLGCTLHYVEKEDLLECPCHQSRFSSEGRLLNGPAKTPLKTFAVEVRQDPPYYIVTL</sequence>
<reference evidence="9 10" key="1">
    <citation type="submission" date="2020-08" db="EMBL/GenBank/DDBJ databases">
        <title>Genomic Encyclopedia of Type Strains, Phase IV (KMG-IV): sequencing the most valuable type-strain genomes for metagenomic binning, comparative biology and taxonomic classification.</title>
        <authorList>
            <person name="Goeker M."/>
        </authorList>
    </citation>
    <scope>NUCLEOTIDE SEQUENCE [LARGE SCALE GENOMIC DNA]</scope>
    <source>
        <strain evidence="9 10">DSM 28570</strain>
    </source>
</reference>
<dbReference type="InterPro" id="IPR017941">
    <property type="entry name" value="Rieske_2Fe-2S"/>
</dbReference>
<keyword evidence="7" id="KW-0472">Membrane</keyword>
<dbReference type="RefSeq" id="WP_183351689.1">
    <property type="nucleotide sequence ID" value="NZ_JACHEO010000016.1"/>
</dbReference>